<dbReference type="InParanoid" id="A0A3Q7JL42"/>
<organism evidence="2">
    <name type="scientific">Solanum lycopersicum</name>
    <name type="common">Tomato</name>
    <name type="synonym">Lycopersicon esculentum</name>
    <dbReference type="NCBI Taxonomy" id="4081"/>
    <lineage>
        <taxon>Eukaryota</taxon>
        <taxon>Viridiplantae</taxon>
        <taxon>Streptophyta</taxon>
        <taxon>Embryophyta</taxon>
        <taxon>Tracheophyta</taxon>
        <taxon>Spermatophyta</taxon>
        <taxon>Magnoliopsida</taxon>
        <taxon>eudicotyledons</taxon>
        <taxon>Gunneridae</taxon>
        <taxon>Pentapetalae</taxon>
        <taxon>asterids</taxon>
        <taxon>lamiids</taxon>
        <taxon>Solanales</taxon>
        <taxon>Solanaceae</taxon>
        <taxon>Solanoideae</taxon>
        <taxon>Solaneae</taxon>
        <taxon>Solanum</taxon>
        <taxon>Solanum subgen. Lycopersicon</taxon>
    </lineage>
</organism>
<proteinExistence type="predicted"/>
<dbReference type="Gramene" id="Solyc11g027895.1.1">
    <property type="protein sequence ID" value="Solyc11g027895.1.1"/>
    <property type="gene ID" value="Solyc11g027895.1"/>
</dbReference>
<dbReference type="PANTHER" id="PTHR11439:SF514">
    <property type="entry name" value="GAG-PRE-INTEGRASE DOMAIN-CONTAINING PROTEIN"/>
    <property type="match status" value="1"/>
</dbReference>
<dbReference type="EnsemblPlants" id="Solyc11g027895.1.1">
    <property type="protein sequence ID" value="Solyc11g027895.1.1"/>
    <property type="gene ID" value="Solyc11g027895.1"/>
</dbReference>
<dbReference type="PANTHER" id="PTHR11439">
    <property type="entry name" value="GAG-POL-RELATED RETROTRANSPOSON"/>
    <property type="match status" value="1"/>
</dbReference>
<feature type="compositionally biased region" description="Basic and acidic residues" evidence="1">
    <location>
        <begin position="177"/>
        <end position="193"/>
    </location>
</feature>
<evidence type="ECO:0000313" key="2">
    <source>
        <dbReference type="EnsemblPlants" id="Solyc11g027895.1.1"/>
    </source>
</evidence>
<protein>
    <recommendedName>
        <fullName evidence="4">Reverse transcriptase Ty1/copia-type domain-containing protein</fullName>
    </recommendedName>
</protein>
<dbReference type="AlphaFoldDB" id="A0A3Q7JL42"/>
<evidence type="ECO:0000313" key="3">
    <source>
        <dbReference type="Proteomes" id="UP000004994"/>
    </source>
</evidence>
<name>A0A3Q7JL42_SOLLC</name>
<keyword evidence="3" id="KW-1185">Reference proteome</keyword>
<evidence type="ECO:0000256" key="1">
    <source>
        <dbReference type="SAM" id="MobiDB-lite"/>
    </source>
</evidence>
<feature type="region of interest" description="Disordered" evidence="1">
    <location>
        <begin position="164"/>
        <end position="193"/>
    </location>
</feature>
<accession>A0A3Q7JL42</accession>
<dbReference type="Proteomes" id="UP000004994">
    <property type="component" value="Chromosome 11"/>
</dbReference>
<dbReference type="OMA" id="FRSMASI"/>
<reference evidence="2" key="1">
    <citation type="journal article" date="2012" name="Nature">
        <title>The tomato genome sequence provides insights into fleshy fruit evolution.</title>
        <authorList>
            <consortium name="Tomato Genome Consortium"/>
        </authorList>
    </citation>
    <scope>NUCLEOTIDE SEQUENCE [LARGE SCALE GENOMIC DNA]</scope>
    <source>
        <strain evidence="2">cv. Heinz 1706</strain>
    </source>
</reference>
<evidence type="ECO:0008006" key="4">
    <source>
        <dbReference type="Google" id="ProtNLM"/>
    </source>
</evidence>
<reference evidence="2" key="2">
    <citation type="submission" date="2019-01" db="UniProtKB">
        <authorList>
            <consortium name="EnsemblPlants"/>
        </authorList>
    </citation>
    <scope>IDENTIFICATION</scope>
    <source>
        <strain evidence="2">cv. Heinz 1706</strain>
    </source>
</reference>
<sequence>MGLSGTKPFTTPLETNLKLTYVDYDSIINNTPTDNDKLLTDPGKYQRLVGRLLYLTMTRIDIAYVVQIAHASLRHFVTLIGVDVYKPEDQSQSKKQEPVARSSAEAEFRSMASVVAELTWLIGLYKELGITVEMKKRGCRGILREMMKGVLGEGKRVMKVRCGGDDASSSRCGGGLKRTEDGGHGEWDKGSIT</sequence>